<accession>A7GX68</accession>
<dbReference type="Proteomes" id="UP000006380">
    <property type="component" value="Chromosome"/>
</dbReference>
<keyword evidence="2" id="KW-1185">Reference proteome</keyword>
<proteinExistence type="predicted"/>
<dbReference type="AlphaFoldDB" id="A7GX68"/>
<organism evidence="1 2">
    <name type="scientific">Campylobacter curvus (strain 525.92)</name>
    <dbReference type="NCBI Taxonomy" id="360105"/>
    <lineage>
        <taxon>Bacteria</taxon>
        <taxon>Pseudomonadati</taxon>
        <taxon>Campylobacterota</taxon>
        <taxon>Epsilonproteobacteria</taxon>
        <taxon>Campylobacterales</taxon>
        <taxon>Campylobacteraceae</taxon>
        <taxon>Campylobacter</taxon>
    </lineage>
</organism>
<dbReference type="InterPro" id="IPR017601">
    <property type="entry name" value="DGQHR-contain_dom"/>
</dbReference>
<dbReference type="Pfam" id="PF14072">
    <property type="entry name" value="DndB"/>
    <property type="match status" value="1"/>
</dbReference>
<evidence type="ECO:0000313" key="2">
    <source>
        <dbReference type="Proteomes" id="UP000006380"/>
    </source>
</evidence>
<evidence type="ECO:0000313" key="1">
    <source>
        <dbReference type="EMBL" id="EAU00029.1"/>
    </source>
</evidence>
<dbReference type="HOGENOM" id="CLU_459060_0_0_7"/>
<dbReference type="NCBIfam" id="TIGR03187">
    <property type="entry name" value="DGQHR"/>
    <property type="match status" value="1"/>
</dbReference>
<dbReference type="OrthoDB" id="9789139at2"/>
<protein>
    <recommendedName>
        <fullName evidence="3">DGQHR domain-containing protein</fullName>
    </recommendedName>
</protein>
<name>A7GX68_CAMC5</name>
<dbReference type="RefSeq" id="WP_011991994.1">
    <property type="nucleotide sequence ID" value="NC_009715.2"/>
</dbReference>
<gene>
    <name evidence="1" type="ORF">CCV52592_0942</name>
</gene>
<evidence type="ECO:0008006" key="3">
    <source>
        <dbReference type="Google" id="ProtNLM"/>
    </source>
</evidence>
<sequence length="579" mass="68086">MTKEVKQKVNKQKKILSELEKADKRKKIKFRNKIKYIFNMAGFTYINTENQHIKIGDRTIEIDFILLYKNIMLICEDTMTKTDNIKDHVRNKKEAFIEIGKNFSSFYKWLYDKFLDYQDIISKYDPDLYEVKFLYFSKEELNFTESDYRLFQELRFVKPSILTYFHKMTKCIKRSIKYEIFKFLDLTNKNIGIDPTESSKKISATIISPEYTTGINNKVKKVSFMMSADMLIKNAYVLRKDNWEDSSLLYQRLIQEQKIKDIREFLLKKKEAFYNNIIVALPDDVEFHSSKENKVIDLENIGKEHLVCNMTIPDRMNSICVIDGQHRIYAHHEGGENDKGEAKMSEIRKKLHLLVTGLIFPKGMSDIEKIKIQSEIFLDINSNAKSVSQDVLLHIRMVKDPISDLGLARSIIEKLNKEQIFLNKFEMSLLDNGKIKIASIIKFALRYLITITPGEKKNLYSFWKGDKIALQKMDDKALEEYKNFCIKNIVTYFSAIKKNFKKEWNDIDSKLLSVISLNGFIIAYNKLINMEGICDFDYYDNLFSKLKIDFSKNGFPYTSSQYAKFSEEILDKTKRTSNV</sequence>
<dbReference type="CDD" id="cd16413">
    <property type="entry name" value="DGQHR_domain"/>
    <property type="match status" value="1"/>
</dbReference>
<dbReference type="STRING" id="360105.CCV52592_0942"/>
<dbReference type="KEGG" id="ccv:CCV52592_0942"/>
<dbReference type="EMBL" id="CP000767">
    <property type="protein sequence ID" value="EAU00029.1"/>
    <property type="molecule type" value="Genomic_DNA"/>
</dbReference>
<dbReference type="InterPro" id="IPR017642">
    <property type="entry name" value="DNA_S_mod_DndB"/>
</dbReference>
<reference evidence="1" key="1">
    <citation type="submission" date="2016-07" db="EMBL/GenBank/DDBJ databases">
        <title>Comparative genomics of the Campylobacter concisus group.</title>
        <authorList>
            <person name="Miller W.G."/>
            <person name="Yee E."/>
            <person name="Chapman M.H."/>
            <person name="Huynh S."/>
            <person name="Bono J.L."/>
            <person name="On S.L.W."/>
            <person name="StLeger J."/>
            <person name="Foster G."/>
            <person name="Parker C.T."/>
        </authorList>
    </citation>
    <scope>NUCLEOTIDE SEQUENCE</scope>
    <source>
        <strain evidence="1">525.92</strain>
    </source>
</reference>